<dbReference type="EMBL" id="CP006936">
    <property type="protein sequence ID" value="AHC26417.1"/>
    <property type="molecule type" value="Genomic_DNA"/>
</dbReference>
<name>V5XEH5_MYCNE</name>
<evidence type="ECO:0000313" key="3">
    <source>
        <dbReference type="Proteomes" id="UP000018763"/>
    </source>
</evidence>
<proteinExistence type="predicted"/>
<dbReference type="GeneID" id="43451437"/>
<evidence type="ECO:0008006" key="4">
    <source>
        <dbReference type="Google" id="ProtNLM"/>
    </source>
</evidence>
<organism evidence="2 3">
    <name type="scientific">Mycolicibacterium neoaurum VKM Ac-1815D</name>
    <dbReference type="NCBI Taxonomy" id="700508"/>
    <lineage>
        <taxon>Bacteria</taxon>
        <taxon>Bacillati</taxon>
        <taxon>Actinomycetota</taxon>
        <taxon>Actinomycetes</taxon>
        <taxon>Mycobacteriales</taxon>
        <taxon>Mycobacteriaceae</taxon>
        <taxon>Mycolicibacterium</taxon>
    </lineage>
</organism>
<dbReference type="KEGG" id="mne:D174_18405"/>
<sequence length="180" mass="19086">MNILRGLFSAVLLAAGVAMIGPAAPAGANPQQQVLEGVYTFKQEGLPDAAWSIYPVCVPVVGDLRAEIRDPVACQLTVSSTPNSVAKGGIAKLVGGQWSYNINSVDGLTCPDGSNAALFETFAFNTITMTGVRTVSHNQVCGLNATLEKFPFTLTYVRPLPIPITQYPLICEPGGLRRCF</sequence>
<feature type="chain" id="PRO_5004742640" description="Secreted protein" evidence="1">
    <location>
        <begin position="29"/>
        <end position="180"/>
    </location>
</feature>
<gene>
    <name evidence="2" type="ORF">D174_18405</name>
</gene>
<evidence type="ECO:0000313" key="2">
    <source>
        <dbReference type="EMBL" id="AHC26417.1"/>
    </source>
</evidence>
<protein>
    <recommendedName>
        <fullName evidence="4">Secreted protein</fullName>
    </recommendedName>
</protein>
<dbReference type="Proteomes" id="UP000018763">
    <property type="component" value="Chromosome"/>
</dbReference>
<keyword evidence="3" id="KW-1185">Reference proteome</keyword>
<dbReference type="eggNOG" id="ENOG5031FKQ">
    <property type="taxonomic scope" value="Bacteria"/>
</dbReference>
<dbReference type="HOGENOM" id="CLU_124936_0_0_11"/>
<dbReference type="AlphaFoldDB" id="V5XEH5"/>
<dbReference type="RefSeq" id="WP_019512261.1">
    <property type="nucleotide sequence ID" value="NC_023036.2"/>
</dbReference>
<evidence type="ECO:0000256" key="1">
    <source>
        <dbReference type="SAM" id="SignalP"/>
    </source>
</evidence>
<accession>V5XEH5</accession>
<feature type="signal peptide" evidence="1">
    <location>
        <begin position="1"/>
        <end position="28"/>
    </location>
</feature>
<keyword evidence="1" id="KW-0732">Signal</keyword>
<reference evidence="2 3" key="1">
    <citation type="journal article" date="2014" name="Genome Announc.">
        <title>Complete Genome Sequence of Sterol-Transforming Mycobacterium neoaurum Strain VKM Ac-1815D.</title>
        <authorList>
            <person name="Shtratnikova V.Y."/>
            <person name="Bragin E.Y."/>
            <person name="Dovbnya D.V."/>
            <person name="Pekov Y.A."/>
            <person name="Schelkunov M.I."/>
            <person name="Strizhov N."/>
            <person name="Ivashina T.V."/>
            <person name="Ashapkin V.V."/>
            <person name="Donova M.V."/>
        </authorList>
    </citation>
    <scope>NUCLEOTIDE SEQUENCE [LARGE SCALE GENOMIC DNA]</scope>
    <source>
        <strain evidence="2 3">VKM Ac-1815D</strain>
    </source>
</reference>